<evidence type="ECO:0000313" key="4">
    <source>
        <dbReference type="Proteomes" id="UP000502917"/>
    </source>
</evidence>
<comment type="function">
    <text evidence="1">Sliding clamp that encircles the genomic DNA and links the DNA polymerase to the template to control the processivity of DNA synthesis. Responsible for tethering the catalytic subunit of DNA polymerase to DNA during high-speed replication. Interaction with the sliding-clamp-loader opens the sliding clamp so that it can be loaded around the DNA template. During transcription, encircles the DNA and tethers host RNA polymerase (RNAP) to it.</text>
</comment>
<protein>
    <recommendedName>
        <fullName evidence="1">Sliding clamp</fullName>
    </recommendedName>
    <alternativeName>
        <fullName evidence="1">DNA polymerase accessory protein Gp45</fullName>
    </alternativeName>
    <alternativeName>
        <fullName evidence="1">DNA polymerase clamp</fullName>
    </alternativeName>
</protein>
<dbReference type="GO" id="GO:0019083">
    <property type="term" value="P:viral transcription"/>
    <property type="evidence" value="ECO:0007669"/>
    <property type="project" value="UniProtKB-UniRule"/>
</dbReference>
<reference evidence="3 4" key="1">
    <citation type="submission" date="2010-12" db="EMBL/GenBank/DDBJ databases">
        <title>The Genome Sequence of Cyanophage P-SS1.</title>
        <authorList>
            <consortium name="The Broad Institute Genome Sequencing Platform"/>
            <person name="Henn M.R."/>
            <person name="Sullivan M.S."/>
            <person name="Osburne M.S."/>
            <person name="Levin J."/>
            <person name="Malboeuf C."/>
            <person name="Casali M."/>
            <person name="Russ C."/>
            <person name="Lennon N."/>
            <person name="Chapman S.B."/>
            <person name="Erlich R."/>
            <person name="Young S.K."/>
            <person name="Yandava C."/>
            <person name="Zeng Q."/>
            <person name="Alvarado L."/>
            <person name="Anderson S."/>
            <person name="Berlin A."/>
            <person name="Chen Z."/>
            <person name="Freedman E."/>
            <person name="Gellesch M."/>
            <person name="Goldberg J."/>
            <person name="Green L."/>
            <person name="Griggs A."/>
            <person name="Gujja S."/>
            <person name="Heilman E.R."/>
            <person name="Heiman D."/>
            <person name="Hollinger A."/>
            <person name="Howarth C."/>
            <person name="Larson L."/>
            <person name="Mehta T."/>
            <person name="Pearson M."/>
            <person name="Roberts A."/>
            <person name="Ryan E."/>
            <person name="Saif S."/>
            <person name="Shea T."/>
            <person name="Shenoy N."/>
            <person name="Sisk P."/>
            <person name="Stolte C."/>
            <person name="Sykes S."/>
            <person name="White J."/>
            <person name="Yu Q."/>
            <person name="Coleman M.L."/>
            <person name="Huang K.H."/>
            <person name="Weigele P.R."/>
            <person name="DeFrancesco A.S."/>
            <person name="Kern S.E."/>
            <person name="Thompson L.R."/>
            <person name="Fu R."/>
            <person name="Hombeck B."/>
            <person name="Chisholm S.W."/>
            <person name="Haas B."/>
            <person name="Nusbaum C."/>
            <person name="Birren B."/>
        </authorList>
    </citation>
    <scope>NUCLEOTIDE SEQUENCE [LARGE SCALE GENOMIC DNA]</scope>
    <source>
        <strain evidence="3 4">P-SS1</strain>
    </source>
</reference>
<evidence type="ECO:0000256" key="1">
    <source>
        <dbReference type="HAMAP-Rule" id="MF_04161"/>
    </source>
</evidence>
<dbReference type="GO" id="GO:0030337">
    <property type="term" value="F:DNA polymerase processivity factor activity"/>
    <property type="evidence" value="ECO:0007669"/>
    <property type="project" value="UniProtKB-UniRule"/>
</dbReference>
<dbReference type="GO" id="GO:0039693">
    <property type="term" value="P:viral DNA genome replication"/>
    <property type="evidence" value="ECO:0007669"/>
    <property type="project" value="UniProtKB-UniRule"/>
</dbReference>
<organism evidence="3 4">
    <name type="scientific">Cyanophage P-SS1</name>
    <dbReference type="NCBI Taxonomy" id="889957"/>
    <lineage>
        <taxon>Viruses</taxon>
        <taxon>Duplodnaviria</taxon>
        <taxon>Heunggongvirae</taxon>
        <taxon>Uroviricota</taxon>
        <taxon>Caudoviricetes</taxon>
        <taxon>Pantevenvirales</taxon>
        <taxon>Kyanoviridae</taxon>
        <taxon>Ronodorvirus</taxon>
        <taxon>Ronodorvirus ssm4</taxon>
    </lineage>
</organism>
<dbReference type="HAMAP" id="MF_04161">
    <property type="entry name" value="Sliding_clamp_T4"/>
    <property type="match status" value="1"/>
</dbReference>
<keyword evidence="1" id="KW-1194">Viral DNA replication</keyword>
<keyword evidence="1" id="KW-1195">Viral transcription</keyword>
<proteinExistence type="inferred from homology"/>
<dbReference type="EMBL" id="JF974306">
    <property type="protein sequence ID" value="AGF91465.1"/>
    <property type="molecule type" value="Genomic_DNA"/>
</dbReference>
<keyword evidence="1" id="KW-0235">DNA replication</keyword>
<dbReference type="InterPro" id="IPR046389">
    <property type="entry name" value="Sliding_clamp_T4"/>
</dbReference>
<dbReference type="Pfam" id="PF09116">
    <property type="entry name" value="gp45-slide_C"/>
    <property type="match status" value="1"/>
</dbReference>
<comment type="subunit">
    <text evidence="1">Homotrimer. Interacts with the viral DNA polymerase; this interaction constitutes the polymerase holoenzyme. Interacts with the sliding-clamp-loader; this interaction allows the sliding-clamp-loader to open the sliding clamp. Interacts with the viral DNA ligase. Part of the replicase complex that includes the DNA polymerase, the polymerase clamp, the clamp loader complex, the single-stranded DNA binding protein, the primase, the helicase and the helicase assembly factor. Interacts with the viral RNA polymerase (RNAP). Part of the transcription activation complex containing host RNAP, the viral RNA polymerase sigma-like factor, the late transcription coactivator, and the sliding clamp.</text>
</comment>
<gene>
    <name evidence="3" type="ORF">CPYG_00171</name>
</gene>
<dbReference type="InterPro" id="IPR046938">
    <property type="entry name" value="DNA_clamp_sf"/>
</dbReference>
<name>M1PKI7_9CAUD</name>
<dbReference type="Gene3D" id="3.70.10.10">
    <property type="match status" value="1"/>
</dbReference>
<evidence type="ECO:0000259" key="2">
    <source>
        <dbReference type="Pfam" id="PF09116"/>
    </source>
</evidence>
<dbReference type="Proteomes" id="UP000502917">
    <property type="component" value="Segment"/>
</dbReference>
<comment type="similarity">
    <text evidence="1">Belongs to the Tevenvirinae sliding clamp family.</text>
</comment>
<dbReference type="InterPro" id="IPR015200">
    <property type="entry name" value="Sliding_clamp_C"/>
</dbReference>
<evidence type="ECO:0000313" key="3">
    <source>
        <dbReference type="EMBL" id="AGF91465.1"/>
    </source>
</evidence>
<feature type="domain" description="Sliding clamp C-terminal" evidence="2">
    <location>
        <begin position="122"/>
        <end position="219"/>
    </location>
</feature>
<dbReference type="GO" id="GO:0006260">
    <property type="term" value="P:DNA replication"/>
    <property type="evidence" value="ECO:0007669"/>
    <property type="project" value="UniProtKB-KW"/>
</dbReference>
<sequence length="222" mass="24609">MINMTVITKPTIEVLKNFCSINKSIVIKPGNQIATLSINKNILAIADVEEQFDSQISIYDLGVFLGGLSLFDQPKIDTTAENYLTVSDTHGRTKTRFFYADPDIITQPPEKEIELPSVDVKFNLEAGVLNQLQRAASVYQLPDLCLFSADGVMQLSVTDKKNDSSNSYSVEVGESTEEFCYCFKVENLKLLPGTYQVSVSKHNVASFKGDGIKYFIALEPNS</sequence>
<accession>M1PKI7</accession>
<dbReference type="SUPFAM" id="SSF55979">
    <property type="entry name" value="DNA clamp"/>
    <property type="match status" value="2"/>
</dbReference>